<sequence length="332" mass="36429">MERANPLIIQALNKEKTVVISGISESQEPKWQGRHEENKARVVDLIRKLGVVCGSEDIVNIHKLGKYSREGKPRPTKGYGGVIVMLLGVRELNALSAGLDGRVLRKARIRWVFSTIGAQVDATELDIIGLKIRFSHSLVVEAHSPAIPGFAKYMQSALHSNDSILIPFATSYKTLQEASLCTSEDADSSEPKNCRSQKFDHMISDDAAVTATVKAVSSLAAAFRLVQIEKCSAGAHCLEALRHDLYKDILGALLKLSFTVGGGSDRIRYTADGRLVNTFTISRPSTNGLEQVYYKCLQFLELVLQSFNSHFSSSYIPQRSSTTPFLTIGWGG</sequence>
<keyword evidence="2" id="KW-1185">Reference proteome</keyword>
<dbReference type="Gene3D" id="3.40.50.2300">
    <property type="match status" value="2"/>
</dbReference>
<protein>
    <submittedName>
        <fullName evidence="1">Uncharacterized protein</fullName>
    </submittedName>
</protein>
<proteinExistence type="predicted"/>
<comment type="caution">
    <text evidence="1">The sequence shown here is derived from an EMBL/GenBank/DDBJ whole genome shotgun (WGS) entry which is preliminary data.</text>
</comment>
<gene>
    <name evidence="1" type="ORF">SK128_013991</name>
</gene>
<evidence type="ECO:0000313" key="2">
    <source>
        <dbReference type="Proteomes" id="UP001381693"/>
    </source>
</evidence>
<evidence type="ECO:0000313" key="1">
    <source>
        <dbReference type="EMBL" id="KAK7075062.1"/>
    </source>
</evidence>
<dbReference type="Proteomes" id="UP001381693">
    <property type="component" value="Unassembled WGS sequence"/>
</dbReference>
<reference evidence="1 2" key="1">
    <citation type="submission" date="2023-11" db="EMBL/GenBank/DDBJ databases">
        <title>Halocaridina rubra genome assembly.</title>
        <authorList>
            <person name="Smith C."/>
        </authorList>
    </citation>
    <scope>NUCLEOTIDE SEQUENCE [LARGE SCALE GENOMIC DNA]</scope>
    <source>
        <strain evidence="1">EP-1</strain>
        <tissue evidence="1">Whole</tissue>
    </source>
</reference>
<dbReference type="EMBL" id="JAXCGZ010011373">
    <property type="protein sequence ID" value="KAK7075062.1"/>
    <property type="molecule type" value="Genomic_DNA"/>
</dbReference>
<accession>A0AAN8X217</accession>
<dbReference type="AlphaFoldDB" id="A0AAN8X217"/>
<organism evidence="1 2">
    <name type="scientific">Halocaridina rubra</name>
    <name type="common">Hawaiian red shrimp</name>
    <dbReference type="NCBI Taxonomy" id="373956"/>
    <lineage>
        <taxon>Eukaryota</taxon>
        <taxon>Metazoa</taxon>
        <taxon>Ecdysozoa</taxon>
        <taxon>Arthropoda</taxon>
        <taxon>Crustacea</taxon>
        <taxon>Multicrustacea</taxon>
        <taxon>Malacostraca</taxon>
        <taxon>Eumalacostraca</taxon>
        <taxon>Eucarida</taxon>
        <taxon>Decapoda</taxon>
        <taxon>Pleocyemata</taxon>
        <taxon>Caridea</taxon>
        <taxon>Atyoidea</taxon>
        <taxon>Atyidae</taxon>
        <taxon>Halocaridina</taxon>
    </lineage>
</organism>
<name>A0AAN8X217_HALRR</name>